<evidence type="ECO:0000256" key="9">
    <source>
        <dbReference type="SAM" id="Phobius"/>
    </source>
</evidence>
<dbReference type="Pfam" id="PF00482">
    <property type="entry name" value="T2SSF"/>
    <property type="match status" value="2"/>
</dbReference>
<dbReference type="PROSITE" id="PS00874">
    <property type="entry name" value="T2SP_F"/>
    <property type="match status" value="1"/>
</dbReference>
<evidence type="ECO:0000259" key="10">
    <source>
        <dbReference type="Pfam" id="PF00482"/>
    </source>
</evidence>
<feature type="transmembrane region" description="Helical" evidence="9">
    <location>
        <begin position="164"/>
        <end position="182"/>
    </location>
</feature>
<comment type="caution">
    <text evidence="11">The sequence shown here is derived from an EMBL/GenBank/DDBJ whole genome shotgun (WGS) entry which is preliminary data.</text>
</comment>
<evidence type="ECO:0000256" key="4">
    <source>
        <dbReference type="ARBA" id="ARBA00022475"/>
    </source>
</evidence>
<proteinExistence type="inferred from homology"/>
<evidence type="ECO:0000313" key="11">
    <source>
        <dbReference type="EMBL" id="EKD66734.1"/>
    </source>
</evidence>
<sequence length="369" mass="43574">MISTKQKILFFENLWNLINAWIPVIQALNIIIYQTKNKNLKNLSENIKKDIEAWENLFRVSLKNKKVFNVFDMAMLEAWEAIWKVWRSLEIISQKEEKDLNLKNKITQAMIYPIAIVVVTMAMITVMMIYVIPKIEAIYRDANTNLPGLTKAVISFSHIVREKWLYILGFFVVLWFVFKFLLKQKNIKIKVDKAILNIPIFWDIIKKKILVNFADFLSTLLSSGIMINKALLILRNWTTNLYYAREYEKILENIKNWKTLSSSMWWNLIELKSRKTLTPEEKLDLKIAEERSTLFPIELTTAIKIWEQTWTLAKMLERSSARYAKEIDHTVKNLSTMLEPIIIVVIWAVVWTIIMAILLPFLSIWNVIK</sequence>
<keyword evidence="6 9" id="KW-1133">Transmembrane helix</keyword>
<dbReference type="GO" id="GO:0009306">
    <property type="term" value="P:protein secretion"/>
    <property type="evidence" value="ECO:0007669"/>
    <property type="project" value="InterPro"/>
</dbReference>
<gene>
    <name evidence="11" type="ORF">ACD_49C00017G0006</name>
</gene>
<feature type="domain" description="Type II secretion system protein GspF" evidence="10">
    <location>
        <begin position="10"/>
        <end position="133"/>
    </location>
</feature>
<evidence type="ECO:0000256" key="7">
    <source>
        <dbReference type="ARBA" id="ARBA00023136"/>
    </source>
</evidence>
<feature type="domain" description="Type II secretion system protein GspF" evidence="10">
    <location>
        <begin position="213"/>
        <end position="360"/>
    </location>
</feature>
<name>K2BX25_9BACT</name>
<keyword evidence="4" id="KW-1003">Cell membrane</keyword>
<dbReference type="InterPro" id="IPR018076">
    <property type="entry name" value="T2SS_GspF_dom"/>
</dbReference>
<evidence type="ECO:0000256" key="3">
    <source>
        <dbReference type="ARBA" id="ARBA00022448"/>
    </source>
</evidence>
<comment type="subcellular location">
    <subcellularLocation>
        <location evidence="1 8">Cell membrane</location>
        <topology evidence="1 8">Multi-pass membrane protein</topology>
    </subcellularLocation>
</comment>
<reference evidence="11" key="1">
    <citation type="journal article" date="2012" name="Science">
        <title>Fermentation, hydrogen, and sulfur metabolism in multiple uncultivated bacterial phyla.</title>
        <authorList>
            <person name="Wrighton K.C."/>
            <person name="Thomas B.C."/>
            <person name="Sharon I."/>
            <person name="Miller C.S."/>
            <person name="Castelle C.J."/>
            <person name="VerBerkmoes N.C."/>
            <person name="Wilkins M.J."/>
            <person name="Hettich R.L."/>
            <person name="Lipton M.S."/>
            <person name="Williams K.H."/>
            <person name="Long P.E."/>
            <person name="Banfield J.F."/>
        </authorList>
    </citation>
    <scope>NUCLEOTIDE SEQUENCE [LARGE SCALE GENOMIC DNA]</scope>
</reference>
<feature type="transmembrane region" description="Helical" evidence="9">
    <location>
        <begin position="341"/>
        <end position="368"/>
    </location>
</feature>
<dbReference type="InterPro" id="IPR001992">
    <property type="entry name" value="T2SS_GspF/T4SS_PilC_CS"/>
</dbReference>
<protein>
    <submittedName>
        <fullName evidence="11">Type II secretion system protein</fullName>
    </submittedName>
</protein>
<dbReference type="GO" id="GO:0005886">
    <property type="term" value="C:plasma membrane"/>
    <property type="evidence" value="ECO:0007669"/>
    <property type="project" value="UniProtKB-SubCell"/>
</dbReference>
<evidence type="ECO:0000256" key="2">
    <source>
        <dbReference type="ARBA" id="ARBA00005745"/>
    </source>
</evidence>
<feature type="transmembrane region" description="Helical" evidence="9">
    <location>
        <begin position="110"/>
        <end position="132"/>
    </location>
</feature>
<dbReference type="Gene3D" id="1.20.81.30">
    <property type="entry name" value="Type II secretion system (T2SS), domain F"/>
    <property type="match status" value="2"/>
</dbReference>
<accession>K2BX25</accession>
<evidence type="ECO:0000256" key="6">
    <source>
        <dbReference type="ARBA" id="ARBA00022989"/>
    </source>
</evidence>
<dbReference type="PANTHER" id="PTHR30012:SF0">
    <property type="entry name" value="TYPE II SECRETION SYSTEM PROTEIN F-RELATED"/>
    <property type="match status" value="1"/>
</dbReference>
<dbReference type="InterPro" id="IPR003004">
    <property type="entry name" value="GspF/PilC"/>
</dbReference>
<evidence type="ECO:0000256" key="1">
    <source>
        <dbReference type="ARBA" id="ARBA00004651"/>
    </source>
</evidence>
<comment type="similarity">
    <text evidence="2 8">Belongs to the GSP F family.</text>
</comment>
<organism evidence="11">
    <name type="scientific">uncultured bacterium</name>
    <name type="common">gcode 4</name>
    <dbReference type="NCBI Taxonomy" id="1234023"/>
    <lineage>
        <taxon>Bacteria</taxon>
        <taxon>environmental samples</taxon>
    </lineage>
</organism>
<keyword evidence="5 8" id="KW-0812">Transmembrane</keyword>
<dbReference type="AlphaFoldDB" id="K2BX25"/>
<keyword evidence="7 9" id="KW-0472">Membrane</keyword>
<keyword evidence="3 8" id="KW-0813">Transport</keyword>
<evidence type="ECO:0000256" key="8">
    <source>
        <dbReference type="RuleBase" id="RU003923"/>
    </source>
</evidence>
<dbReference type="EMBL" id="AMFJ01021603">
    <property type="protein sequence ID" value="EKD66734.1"/>
    <property type="molecule type" value="Genomic_DNA"/>
</dbReference>
<evidence type="ECO:0000256" key="5">
    <source>
        <dbReference type="ARBA" id="ARBA00022692"/>
    </source>
</evidence>
<dbReference type="InterPro" id="IPR042094">
    <property type="entry name" value="T2SS_GspF_sf"/>
</dbReference>
<dbReference type="PANTHER" id="PTHR30012">
    <property type="entry name" value="GENERAL SECRETION PATHWAY PROTEIN"/>
    <property type="match status" value="1"/>
</dbReference>
<feature type="transmembrane region" description="Helical" evidence="9">
    <location>
        <begin position="14"/>
        <end position="33"/>
    </location>
</feature>